<dbReference type="AlphaFoldDB" id="A0A369JDT2"/>
<name>A0A369JDT2_HYPMA</name>
<keyword evidence="3" id="KW-1185">Reference proteome</keyword>
<gene>
    <name evidence="2" type="ORF">Hypma_013424</name>
</gene>
<evidence type="ECO:0008006" key="4">
    <source>
        <dbReference type="Google" id="ProtNLM"/>
    </source>
</evidence>
<evidence type="ECO:0000256" key="1">
    <source>
        <dbReference type="SAM" id="SignalP"/>
    </source>
</evidence>
<sequence length="176" mass="18238">MRLTALLIPVISLFVLCAVGAPAADPLGGLSTQSIIDDLLGLFTQFNAFVSLDTLLSNKISLNFDAKNPLILEYTIDRVVLSAGLNGTEFLAFDQTFTTPVVVPTLGSANSGTFANVALTKGLLNSLSVIPAGVLDVLSGTLTLRVGTVGGQLGLPLPLSFLPQAGVPTAWQITLT</sequence>
<evidence type="ECO:0000313" key="2">
    <source>
        <dbReference type="EMBL" id="RDB19370.1"/>
    </source>
</evidence>
<dbReference type="EMBL" id="LUEZ02000080">
    <property type="protein sequence ID" value="RDB19370.1"/>
    <property type="molecule type" value="Genomic_DNA"/>
</dbReference>
<organism evidence="2 3">
    <name type="scientific">Hypsizygus marmoreus</name>
    <name type="common">White beech mushroom</name>
    <name type="synonym">Agaricus marmoreus</name>
    <dbReference type="NCBI Taxonomy" id="39966"/>
    <lineage>
        <taxon>Eukaryota</taxon>
        <taxon>Fungi</taxon>
        <taxon>Dikarya</taxon>
        <taxon>Basidiomycota</taxon>
        <taxon>Agaricomycotina</taxon>
        <taxon>Agaricomycetes</taxon>
        <taxon>Agaricomycetidae</taxon>
        <taxon>Agaricales</taxon>
        <taxon>Tricholomatineae</taxon>
        <taxon>Lyophyllaceae</taxon>
        <taxon>Hypsizygus</taxon>
    </lineage>
</organism>
<dbReference type="InParanoid" id="A0A369JDT2"/>
<protein>
    <recommendedName>
        <fullName evidence="4">Late embryogenesis abundant protein LEA-2 subgroup domain-containing protein</fullName>
    </recommendedName>
</protein>
<keyword evidence="1" id="KW-0732">Signal</keyword>
<feature type="chain" id="PRO_5016680294" description="Late embryogenesis abundant protein LEA-2 subgroup domain-containing protein" evidence="1">
    <location>
        <begin position="24"/>
        <end position="176"/>
    </location>
</feature>
<accession>A0A369JDT2</accession>
<reference evidence="2" key="1">
    <citation type="submission" date="2018-04" db="EMBL/GenBank/DDBJ databases">
        <title>Whole genome sequencing of Hypsizygus marmoreus.</title>
        <authorList>
            <person name="Choi I.-G."/>
            <person name="Min B."/>
            <person name="Kim J.-G."/>
            <person name="Kim S."/>
            <person name="Oh Y.-L."/>
            <person name="Kong W.-S."/>
            <person name="Park H."/>
            <person name="Jeong J."/>
            <person name="Song E.-S."/>
        </authorList>
    </citation>
    <scope>NUCLEOTIDE SEQUENCE [LARGE SCALE GENOMIC DNA]</scope>
    <source>
        <strain evidence="2">51987-8</strain>
    </source>
</reference>
<proteinExistence type="predicted"/>
<dbReference type="Proteomes" id="UP000076154">
    <property type="component" value="Unassembled WGS sequence"/>
</dbReference>
<dbReference type="OrthoDB" id="3251634at2759"/>
<evidence type="ECO:0000313" key="3">
    <source>
        <dbReference type="Proteomes" id="UP000076154"/>
    </source>
</evidence>
<comment type="caution">
    <text evidence="2">The sequence shown here is derived from an EMBL/GenBank/DDBJ whole genome shotgun (WGS) entry which is preliminary data.</text>
</comment>
<feature type="signal peptide" evidence="1">
    <location>
        <begin position="1"/>
        <end position="23"/>
    </location>
</feature>